<protein>
    <recommendedName>
        <fullName evidence="3">C-type lectin domain-containing protein</fullName>
    </recommendedName>
</protein>
<keyword evidence="2" id="KW-1185">Reference proteome</keyword>
<evidence type="ECO:0008006" key="3">
    <source>
        <dbReference type="Google" id="ProtNLM"/>
    </source>
</evidence>
<accession>A0AAV7WEM5</accession>
<dbReference type="AlphaFoldDB" id="A0AAV7WEM5"/>
<dbReference type="InterPro" id="IPR016187">
    <property type="entry name" value="CTDL_fold"/>
</dbReference>
<organism evidence="1 2">
    <name type="scientific">Pleurodeles waltl</name>
    <name type="common">Iberian ribbed newt</name>
    <dbReference type="NCBI Taxonomy" id="8319"/>
    <lineage>
        <taxon>Eukaryota</taxon>
        <taxon>Metazoa</taxon>
        <taxon>Chordata</taxon>
        <taxon>Craniata</taxon>
        <taxon>Vertebrata</taxon>
        <taxon>Euteleostomi</taxon>
        <taxon>Amphibia</taxon>
        <taxon>Batrachia</taxon>
        <taxon>Caudata</taxon>
        <taxon>Salamandroidea</taxon>
        <taxon>Salamandridae</taxon>
        <taxon>Pleurodelinae</taxon>
        <taxon>Pleurodeles</taxon>
    </lineage>
</organism>
<comment type="caution">
    <text evidence="1">The sequence shown here is derived from an EMBL/GenBank/DDBJ whole genome shotgun (WGS) entry which is preliminary data.</text>
</comment>
<name>A0AAV7WEM5_PLEWA</name>
<gene>
    <name evidence="1" type="ORF">NDU88_006872</name>
</gene>
<sequence length="110" mass="13232">MKMSESEKYCESKQAWLIGDRIQDPTVKALMKAWELEEQYWIGMRANNLNKYKKWMDSRSPRINLKDYYLCGITDRGEMELKWCNDWRLEYKCICEKPPLKIKLNSGMPV</sequence>
<dbReference type="EMBL" id="JANPWB010000002">
    <property type="protein sequence ID" value="KAJ1211514.1"/>
    <property type="molecule type" value="Genomic_DNA"/>
</dbReference>
<evidence type="ECO:0000313" key="1">
    <source>
        <dbReference type="EMBL" id="KAJ1211514.1"/>
    </source>
</evidence>
<dbReference type="InterPro" id="IPR016186">
    <property type="entry name" value="C-type_lectin-like/link_sf"/>
</dbReference>
<dbReference type="SUPFAM" id="SSF56436">
    <property type="entry name" value="C-type lectin-like"/>
    <property type="match status" value="1"/>
</dbReference>
<dbReference type="Gene3D" id="3.10.100.10">
    <property type="entry name" value="Mannose-Binding Protein A, subunit A"/>
    <property type="match status" value="1"/>
</dbReference>
<evidence type="ECO:0000313" key="2">
    <source>
        <dbReference type="Proteomes" id="UP001066276"/>
    </source>
</evidence>
<proteinExistence type="predicted"/>
<dbReference type="Proteomes" id="UP001066276">
    <property type="component" value="Chromosome 1_2"/>
</dbReference>
<reference evidence="1" key="1">
    <citation type="journal article" date="2022" name="bioRxiv">
        <title>Sequencing and chromosome-scale assembly of the giantPleurodeles waltlgenome.</title>
        <authorList>
            <person name="Brown T."/>
            <person name="Elewa A."/>
            <person name="Iarovenko S."/>
            <person name="Subramanian E."/>
            <person name="Araus A.J."/>
            <person name="Petzold A."/>
            <person name="Susuki M."/>
            <person name="Suzuki K.-i.T."/>
            <person name="Hayashi T."/>
            <person name="Toyoda A."/>
            <person name="Oliveira C."/>
            <person name="Osipova E."/>
            <person name="Leigh N.D."/>
            <person name="Simon A."/>
            <person name="Yun M.H."/>
        </authorList>
    </citation>
    <scope>NUCLEOTIDE SEQUENCE</scope>
    <source>
        <strain evidence="1">20211129_DDA</strain>
        <tissue evidence="1">Liver</tissue>
    </source>
</reference>